<dbReference type="Pfam" id="PF07691">
    <property type="entry name" value="PA14"/>
    <property type="match status" value="1"/>
</dbReference>
<evidence type="ECO:0000259" key="4">
    <source>
        <dbReference type="PROSITE" id="PS51820"/>
    </source>
</evidence>
<dbReference type="Pfam" id="PF23500">
    <property type="entry name" value="DUF7133"/>
    <property type="match status" value="1"/>
</dbReference>
<feature type="region of interest" description="Disordered" evidence="1">
    <location>
        <begin position="1100"/>
        <end position="1129"/>
    </location>
</feature>
<name>A0A0M0FCC6_CELCE</name>
<dbReference type="InterPro" id="IPR037524">
    <property type="entry name" value="PA14/GLEYA"/>
</dbReference>
<dbReference type="SUPFAM" id="SSF49785">
    <property type="entry name" value="Galactose-binding domain-like"/>
    <property type="match status" value="1"/>
</dbReference>
<evidence type="ECO:0000313" key="5">
    <source>
        <dbReference type="EMBL" id="KON75103.1"/>
    </source>
</evidence>
<dbReference type="GO" id="GO:0030246">
    <property type="term" value="F:carbohydrate binding"/>
    <property type="evidence" value="ECO:0007669"/>
    <property type="project" value="InterPro"/>
</dbReference>
<dbReference type="Gene3D" id="3.90.182.10">
    <property type="entry name" value="Toxin - Anthrax Protective Antigen,domain 1"/>
    <property type="match status" value="1"/>
</dbReference>
<dbReference type="PATRIC" id="fig|1350482.3.peg.773"/>
<dbReference type="InterPro" id="IPR005084">
    <property type="entry name" value="CBM6"/>
</dbReference>
<evidence type="ECO:0000313" key="6">
    <source>
        <dbReference type="Proteomes" id="UP000037387"/>
    </source>
</evidence>
<feature type="domain" description="CBM6" evidence="3">
    <location>
        <begin position="696"/>
        <end position="826"/>
    </location>
</feature>
<dbReference type="EMBL" id="ATNL01000006">
    <property type="protein sequence ID" value="KON75103.1"/>
    <property type="molecule type" value="Genomic_DNA"/>
</dbReference>
<dbReference type="SUPFAM" id="SSF56988">
    <property type="entry name" value="Anthrax protective antigen"/>
    <property type="match status" value="1"/>
</dbReference>
<feature type="region of interest" description="Disordered" evidence="1">
    <location>
        <begin position="1"/>
        <end position="20"/>
    </location>
</feature>
<dbReference type="PROSITE" id="PS51175">
    <property type="entry name" value="CBM6"/>
    <property type="match status" value="1"/>
</dbReference>
<proteinExistence type="predicted"/>
<comment type="caution">
    <text evidence="5">The sequence shown here is derived from an EMBL/GenBank/DDBJ whole genome shotgun (WGS) entry which is preliminary data.</text>
</comment>
<evidence type="ECO:0008006" key="7">
    <source>
        <dbReference type="Google" id="ProtNLM"/>
    </source>
</evidence>
<feature type="signal peptide" evidence="2">
    <location>
        <begin position="1"/>
        <end position="43"/>
    </location>
</feature>
<dbReference type="InterPro" id="IPR055557">
    <property type="entry name" value="DUF7133"/>
</dbReference>
<dbReference type="PANTHER" id="PTHR33546">
    <property type="entry name" value="LARGE, MULTIFUNCTIONAL SECRETED PROTEIN-RELATED"/>
    <property type="match status" value="1"/>
</dbReference>
<dbReference type="AlphaFoldDB" id="A0A0M0FCC6"/>
<dbReference type="InterPro" id="IPR010496">
    <property type="entry name" value="AL/BT2_dom"/>
</dbReference>
<dbReference type="PROSITE" id="PS51318">
    <property type="entry name" value="TAT"/>
    <property type="match status" value="1"/>
</dbReference>
<dbReference type="InterPro" id="IPR006311">
    <property type="entry name" value="TAT_signal"/>
</dbReference>
<dbReference type="InterPro" id="IPR008979">
    <property type="entry name" value="Galactose-bd-like_sf"/>
</dbReference>
<keyword evidence="6" id="KW-1185">Reference proteome</keyword>
<dbReference type="Pfam" id="PF16990">
    <property type="entry name" value="CBM_35"/>
    <property type="match status" value="1"/>
</dbReference>
<organism evidence="5 6">
    <name type="scientific">Cellulosimicrobium cellulans F16</name>
    <dbReference type="NCBI Taxonomy" id="1350482"/>
    <lineage>
        <taxon>Bacteria</taxon>
        <taxon>Bacillati</taxon>
        <taxon>Actinomycetota</taxon>
        <taxon>Actinomycetes</taxon>
        <taxon>Micrococcales</taxon>
        <taxon>Promicromonosporaceae</taxon>
        <taxon>Cellulosimicrobium</taxon>
    </lineage>
</organism>
<evidence type="ECO:0000256" key="1">
    <source>
        <dbReference type="SAM" id="MobiDB-lite"/>
    </source>
</evidence>
<gene>
    <name evidence="5" type="ORF">M768_03940</name>
</gene>
<evidence type="ECO:0000256" key="2">
    <source>
        <dbReference type="SAM" id="SignalP"/>
    </source>
</evidence>
<dbReference type="PANTHER" id="PTHR33546:SF1">
    <property type="entry name" value="LARGE, MULTIFUNCTIONAL SECRETED PROTEIN"/>
    <property type="match status" value="1"/>
</dbReference>
<dbReference type="RefSeq" id="WP_082379540.1">
    <property type="nucleotide sequence ID" value="NZ_KQ435288.1"/>
</dbReference>
<reference evidence="5 6" key="1">
    <citation type="journal article" date="2015" name="Sci. Rep.">
        <title>Functional and structural properties of a novel cellulosome-like multienzyme complex: efficient glycoside hydrolysis of water-insoluble 7-xylosyl-10-deacetylpaclitaxel.</title>
        <authorList>
            <person name="Dou T.Y."/>
            <person name="Luan H.W."/>
            <person name="Ge G.B."/>
            <person name="Dong M.M."/>
            <person name="Zou H.F."/>
            <person name="He Y.Q."/>
            <person name="Cui P."/>
            <person name="Wang J.Y."/>
            <person name="Hao D.C."/>
            <person name="Yang S.L."/>
            <person name="Yang L."/>
        </authorList>
    </citation>
    <scope>NUCLEOTIDE SEQUENCE [LARGE SCALE GENOMIC DNA]</scope>
    <source>
        <strain evidence="5 6">F16</strain>
    </source>
</reference>
<dbReference type="InterPro" id="IPR011042">
    <property type="entry name" value="6-blade_b-propeller_TolB-like"/>
</dbReference>
<dbReference type="Pfam" id="PF06439">
    <property type="entry name" value="3keto-disac_hyd"/>
    <property type="match status" value="1"/>
</dbReference>
<dbReference type="SMART" id="SM00758">
    <property type="entry name" value="PA14"/>
    <property type="match status" value="1"/>
</dbReference>
<dbReference type="Gene3D" id="2.60.120.560">
    <property type="entry name" value="Exo-inulinase, domain 1"/>
    <property type="match status" value="1"/>
</dbReference>
<evidence type="ECO:0000259" key="3">
    <source>
        <dbReference type="PROSITE" id="PS51175"/>
    </source>
</evidence>
<sequence>MEHPSTDAPPAHVTPRHRRRRRRAVVAALAALAVPSGVLTAQAAVPTAAPAVAPAAAQADIRPQEPGVTLRVFDVQVILDDYCTLKPGQTPNVDKIMPTIDWTTAADFGLTDKFVTEVTGYLNVPEAGTYDFRITNDDGARLLLDDELVVDHPGRHGATSKEGSIQLDAGYRALRIDHFDGEFDQRLKLEWRPPGASGYVVVPNSVLSTDADVTRVTSPGRKECEGVTEAPGDGLPLTEVHPDYTLTDLRPEGFQPQVTGMDWLPDGRLAISTWGGDRLTQRGEVYLIDHVQGDTGADDVTYTKVAEGLTEPMGLKYVDGTIYVSEKDGLTALVDTDGDEVADDYDTIATWPFGGNYHEFAFGLLYEDGYFYVTTGIAMVPGGNSLDPQLAENRGSVMKISKETGEVEYVAGGLRTPNGLGWGADGGMYVTDNQGVRIPTSKLVRVEEGAFYNHFTNPDGPYDDQPVTEPVLWMPHSEISNSPSNPVVLTEGVFAGQLAIGDVTYGGLQRAYLEDVAGQEQGAVFRMTQGLESGVSRTSVGPDGAIYVGGIGWSGNWGQAGKLSYGLQKLTYDDNNAFDMLAMRAVEGGFEIEYTQPLSEETAQDLASKYTAAQWRYVATPQYGGPKVDEEDLDVTAATVSEDRKTVTLQIDGLKPGRVVNVHSPRPFASEAGQELWSTEAWYTLTRLPDGSVAPPVYEAEGADISGGAGWNSNHAGYSGSGFVDRNWEPGAQTTFAVRTEEAGLHDLAIRYANGQNSDPTPLPRNLSLYVNGEKLKQVWFDSTVAWSTWATQVETVPLREGANTITIRHDDDDIGHVNLDSLTVTPTERITLFDGDDLDRWEAVNGGGPATWPIAGGSVESLGGDIRTKEKFDDFRMHVEWYQPEHAPEVTGQARGNSGVYIQERYEVQVLESFGIDPPRNDHAGAIYLQRAPDVNAATPMGTWQTYDITFRGARFGPDGKKTEDARLTLVWNGQVVHDDVAVTGKTGNGRAEGPTSGYIKLQDHGDPGLNPRFRNIWIERLPGVEEPGQEEVAITATAEARCLAGTPYVAVRALNDDTVPLDVVLDTPFGSKTFTDVAPGKNAYQSFAVRGVEDPAAGSVTVTARPSDTSDERQTVATPEHGQPSCG</sequence>
<feature type="domain" description="PA14" evidence="4">
    <location>
        <begin position="63"/>
        <end position="206"/>
    </location>
</feature>
<dbReference type="Proteomes" id="UP000037387">
    <property type="component" value="Unassembled WGS sequence"/>
</dbReference>
<feature type="chain" id="PRO_5005598695" description="PA14 domain-containing protein" evidence="2">
    <location>
        <begin position="44"/>
        <end position="1129"/>
    </location>
</feature>
<dbReference type="Gene3D" id="2.120.10.30">
    <property type="entry name" value="TolB, C-terminal domain"/>
    <property type="match status" value="1"/>
</dbReference>
<dbReference type="SUPFAM" id="SSF63829">
    <property type="entry name" value="Calcium-dependent phosphotriesterase"/>
    <property type="match status" value="1"/>
</dbReference>
<dbReference type="CDD" id="cd04083">
    <property type="entry name" value="CBM35_Lmo2446-like"/>
    <property type="match status" value="1"/>
</dbReference>
<accession>A0A0M0FCC6</accession>
<protein>
    <recommendedName>
        <fullName evidence="7">PA14 domain-containing protein</fullName>
    </recommendedName>
</protein>
<dbReference type="Gene3D" id="2.60.120.260">
    <property type="entry name" value="Galactose-binding domain-like"/>
    <property type="match status" value="1"/>
</dbReference>
<dbReference type="PROSITE" id="PS51820">
    <property type="entry name" value="PA14"/>
    <property type="match status" value="1"/>
</dbReference>
<keyword evidence="2" id="KW-0732">Signal</keyword>
<dbReference type="InterPro" id="IPR011658">
    <property type="entry name" value="PA14_dom"/>
</dbReference>
<dbReference type="GO" id="GO:0016787">
    <property type="term" value="F:hydrolase activity"/>
    <property type="evidence" value="ECO:0007669"/>
    <property type="project" value="InterPro"/>
</dbReference>